<sequence length="176" mass="19746">MRLLIPALLALTFVGCSCQRNVDDNGGDGTAPPAQAQTPETTAAPSAAQLRAQALEQRRNDAYTDAVGTLHLYLQRVGAGDQDAADKFWGYQRMPRGNEESNLRALRNLRGLRIQNQTPEPLDQEPVPELLRIPVDLRATLENGENRRYTGWYRLRRNQVEQRWELTGVLVAAKLQ</sequence>
<keyword evidence="2" id="KW-0449">Lipoprotein</keyword>
<accession>A0A0S2DE58</accession>
<feature type="compositionally biased region" description="Low complexity" evidence="1">
    <location>
        <begin position="30"/>
        <end position="44"/>
    </location>
</feature>
<dbReference type="KEGG" id="lez:GLE_1275"/>
<dbReference type="AlphaFoldDB" id="A0A0S2DE58"/>
<dbReference type="Proteomes" id="UP000061569">
    <property type="component" value="Chromosome"/>
</dbReference>
<protein>
    <submittedName>
        <fullName evidence="2">Lipoprotein</fullName>
    </submittedName>
</protein>
<dbReference type="EMBL" id="CP013140">
    <property type="protein sequence ID" value="ALN56632.1"/>
    <property type="molecule type" value="Genomic_DNA"/>
</dbReference>
<reference evidence="2 3" key="1">
    <citation type="submission" date="2015-11" db="EMBL/GenBank/DDBJ databases">
        <title>Genome sequences of Lysobacter enzymogenes strain C3 and Lysobacter antibioticus ATCC 29479.</title>
        <authorList>
            <person name="Kobayashi D.Y."/>
        </authorList>
    </citation>
    <scope>NUCLEOTIDE SEQUENCE [LARGE SCALE GENOMIC DNA]</scope>
    <source>
        <strain evidence="2 3">C3</strain>
    </source>
</reference>
<feature type="region of interest" description="Disordered" evidence="1">
    <location>
        <begin position="25"/>
        <end position="44"/>
    </location>
</feature>
<evidence type="ECO:0000313" key="3">
    <source>
        <dbReference type="Proteomes" id="UP000061569"/>
    </source>
</evidence>
<name>A0A0S2DE58_LYSEN</name>
<evidence type="ECO:0000256" key="1">
    <source>
        <dbReference type="SAM" id="MobiDB-lite"/>
    </source>
</evidence>
<proteinExistence type="predicted"/>
<gene>
    <name evidence="2" type="ORF">GLE_1275</name>
</gene>
<evidence type="ECO:0000313" key="2">
    <source>
        <dbReference type="EMBL" id="ALN56632.1"/>
    </source>
</evidence>
<organism evidence="2 3">
    <name type="scientific">Lysobacter enzymogenes</name>
    <dbReference type="NCBI Taxonomy" id="69"/>
    <lineage>
        <taxon>Bacteria</taxon>
        <taxon>Pseudomonadati</taxon>
        <taxon>Pseudomonadota</taxon>
        <taxon>Gammaproteobacteria</taxon>
        <taxon>Lysobacterales</taxon>
        <taxon>Lysobacteraceae</taxon>
        <taxon>Lysobacter</taxon>
    </lineage>
</organism>
<dbReference type="OrthoDB" id="5988059at2"/>
<dbReference type="PROSITE" id="PS51257">
    <property type="entry name" value="PROKAR_LIPOPROTEIN"/>
    <property type="match status" value="1"/>
</dbReference>
<dbReference type="PATRIC" id="fig|69.6.peg.1258"/>